<organism evidence="1 3">
    <name type="scientific">Cryobacterium roopkundense</name>
    <dbReference type="NCBI Taxonomy" id="1001240"/>
    <lineage>
        <taxon>Bacteria</taxon>
        <taxon>Bacillati</taxon>
        <taxon>Actinomycetota</taxon>
        <taxon>Actinomycetes</taxon>
        <taxon>Micrococcales</taxon>
        <taxon>Microbacteriaceae</taxon>
        <taxon>Cryobacterium</taxon>
    </lineage>
</organism>
<dbReference type="OrthoDB" id="5116956at2"/>
<reference evidence="1 3" key="1">
    <citation type="submission" date="2014-08" db="EMBL/GenBank/DDBJ databases">
        <authorList>
            <person name="Sisinthy S."/>
        </authorList>
    </citation>
    <scope>NUCLEOTIDE SEQUENCE [LARGE SCALE GENOMIC DNA]</scope>
    <source>
        <strain evidence="1 3">RuG17</strain>
    </source>
</reference>
<gene>
    <name evidence="2" type="ORF">BJ997_001285</name>
    <name evidence="1" type="ORF">GY21_07490</name>
</gene>
<dbReference type="AlphaFoldDB" id="A0A099JJ83"/>
<dbReference type="Proteomes" id="UP000029864">
    <property type="component" value="Unassembled WGS sequence"/>
</dbReference>
<dbReference type="EMBL" id="JACHBQ010000001">
    <property type="protein sequence ID" value="MBB5640737.1"/>
    <property type="molecule type" value="Genomic_DNA"/>
</dbReference>
<evidence type="ECO:0000313" key="3">
    <source>
        <dbReference type="Proteomes" id="UP000029864"/>
    </source>
</evidence>
<reference evidence="2 4" key="2">
    <citation type="submission" date="2020-08" db="EMBL/GenBank/DDBJ databases">
        <title>Sequencing the genomes of 1000 actinobacteria strains.</title>
        <authorList>
            <person name="Klenk H.-P."/>
        </authorList>
    </citation>
    <scope>NUCLEOTIDE SEQUENCE [LARGE SCALE GENOMIC DNA]</scope>
    <source>
        <strain evidence="2 4">DSM 21065</strain>
    </source>
</reference>
<name>A0A099JJ83_9MICO</name>
<protein>
    <submittedName>
        <fullName evidence="1">Uncharacterized protein</fullName>
    </submittedName>
</protein>
<dbReference type="EMBL" id="JPXF01000024">
    <property type="protein sequence ID" value="KGJ77538.1"/>
    <property type="molecule type" value="Genomic_DNA"/>
</dbReference>
<dbReference type="Proteomes" id="UP000561726">
    <property type="component" value="Unassembled WGS sequence"/>
</dbReference>
<evidence type="ECO:0000313" key="4">
    <source>
        <dbReference type="Proteomes" id="UP000561726"/>
    </source>
</evidence>
<evidence type="ECO:0000313" key="2">
    <source>
        <dbReference type="EMBL" id="MBB5640737.1"/>
    </source>
</evidence>
<sequence length="116" mass="12487">MAITVLETPARSFRWWLSEEEVGHHLAHHRGWRLADNGSVMAGKVVKKRIAGSLAELGTAALASGWALRASAARSDGSGPTHFMWGVFDARSDAEIAAQVKLTATRDSPEPLTPRA</sequence>
<proteinExistence type="predicted"/>
<evidence type="ECO:0000313" key="1">
    <source>
        <dbReference type="EMBL" id="KGJ77538.1"/>
    </source>
</evidence>
<dbReference type="RefSeq" id="WP_035836108.1">
    <property type="nucleotide sequence ID" value="NZ_JACHBQ010000001.1"/>
</dbReference>
<keyword evidence="3" id="KW-1185">Reference proteome</keyword>
<accession>A0A099JJ83</accession>
<comment type="caution">
    <text evidence="1">The sequence shown here is derived from an EMBL/GenBank/DDBJ whole genome shotgun (WGS) entry which is preliminary data.</text>
</comment>